<dbReference type="EMBL" id="KI913434">
    <property type="protein sequence ID" value="ETV64019.1"/>
    <property type="molecule type" value="Genomic_DNA"/>
</dbReference>
<feature type="region of interest" description="Disordered" evidence="1">
    <location>
        <begin position="271"/>
        <end position="297"/>
    </location>
</feature>
<dbReference type="PANTHER" id="PTHR47072:SF4">
    <property type="entry name" value="MYB_SANT-LIKE DOMAIN-CONTAINING PROTEIN"/>
    <property type="match status" value="1"/>
</dbReference>
<evidence type="ECO:0000259" key="2">
    <source>
        <dbReference type="Pfam" id="PF12776"/>
    </source>
</evidence>
<protein>
    <recommendedName>
        <fullName evidence="2">Myb/SANT-like domain-containing protein</fullName>
    </recommendedName>
</protein>
<dbReference type="AlphaFoldDB" id="W4FAR7"/>
<dbReference type="GeneID" id="20821035"/>
<name>W4FAR7_APHAT</name>
<evidence type="ECO:0000256" key="1">
    <source>
        <dbReference type="SAM" id="MobiDB-lite"/>
    </source>
</evidence>
<dbReference type="VEuPathDB" id="FungiDB:H257_19039"/>
<evidence type="ECO:0000313" key="3">
    <source>
        <dbReference type="EMBL" id="ETV64019.1"/>
    </source>
</evidence>
<gene>
    <name evidence="3" type="ORF">H257_19039</name>
</gene>
<dbReference type="InterPro" id="IPR024752">
    <property type="entry name" value="Myb/SANT-like_dom"/>
</dbReference>
<feature type="compositionally biased region" description="Low complexity" evidence="1">
    <location>
        <begin position="229"/>
        <end position="240"/>
    </location>
</feature>
<dbReference type="RefSeq" id="XP_009846494.1">
    <property type="nucleotide sequence ID" value="XM_009848192.1"/>
</dbReference>
<dbReference type="Pfam" id="PF12776">
    <property type="entry name" value="Myb_DNA-bind_3"/>
    <property type="match status" value="1"/>
</dbReference>
<organism evidence="3">
    <name type="scientific">Aphanomyces astaci</name>
    <name type="common">Crayfish plague agent</name>
    <dbReference type="NCBI Taxonomy" id="112090"/>
    <lineage>
        <taxon>Eukaryota</taxon>
        <taxon>Sar</taxon>
        <taxon>Stramenopiles</taxon>
        <taxon>Oomycota</taxon>
        <taxon>Saprolegniomycetes</taxon>
        <taxon>Saprolegniales</taxon>
        <taxon>Verrucalvaceae</taxon>
        <taxon>Aphanomyces</taxon>
    </lineage>
</organism>
<sequence length="372" mass="41407">MASPTMASSSNYSILATRPQDDPAQLLMSYIEDTPGAQSTSTSKHILLALKDKTRSEETTTYKQAMKSPVKAQCLQAMMLEQAAHEISKSMTDERANWTDEKDATWMTEMIYQVVVLGKRANSGFKKEAWQAASSKLNIEHRVNYTKVQLKARNAEMKKQYAQVSQMVHTSGISFEAATCRFVCTEGSWQHFLEGKPRRWALWETKRFPQYLHCQQLYDGTLATGEYASSTTQQQSMTSSIEDGDDQHSDANIDNDIADMDFMDNISDNSAASQVELSSEKPAKRRVRASGGGLSKRVRPSLASTMTAQLKQLQDYGDQEMSVFVNAVCVRTTAGTTAGTSVVVLHRAYEDRKSLLQDAEDPLHNVPQLSVA</sequence>
<proteinExistence type="predicted"/>
<dbReference type="PANTHER" id="PTHR47072">
    <property type="match status" value="1"/>
</dbReference>
<accession>W4FAR7</accession>
<feature type="region of interest" description="Disordered" evidence="1">
    <location>
        <begin position="229"/>
        <end position="253"/>
    </location>
</feature>
<reference evidence="3" key="1">
    <citation type="submission" date="2013-12" db="EMBL/GenBank/DDBJ databases">
        <title>The Genome Sequence of Aphanomyces astaci APO3.</title>
        <authorList>
            <consortium name="The Broad Institute Genomics Platform"/>
            <person name="Russ C."/>
            <person name="Tyler B."/>
            <person name="van West P."/>
            <person name="Dieguez-Uribeondo J."/>
            <person name="Young S.K."/>
            <person name="Zeng Q."/>
            <person name="Gargeya S."/>
            <person name="Fitzgerald M."/>
            <person name="Abouelleil A."/>
            <person name="Alvarado L."/>
            <person name="Chapman S.B."/>
            <person name="Gainer-Dewar J."/>
            <person name="Goldberg J."/>
            <person name="Griggs A."/>
            <person name="Gujja S."/>
            <person name="Hansen M."/>
            <person name="Howarth C."/>
            <person name="Imamovic A."/>
            <person name="Ireland A."/>
            <person name="Larimer J."/>
            <person name="McCowan C."/>
            <person name="Murphy C."/>
            <person name="Pearson M."/>
            <person name="Poon T.W."/>
            <person name="Priest M."/>
            <person name="Roberts A."/>
            <person name="Saif S."/>
            <person name="Shea T."/>
            <person name="Sykes S."/>
            <person name="Wortman J."/>
            <person name="Nusbaum C."/>
            <person name="Birren B."/>
        </authorList>
    </citation>
    <scope>NUCLEOTIDE SEQUENCE [LARGE SCALE GENOMIC DNA]</scope>
    <source>
        <strain evidence="3">APO3</strain>
    </source>
</reference>
<feature type="domain" description="Myb/SANT-like" evidence="2">
    <location>
        <begin position="98"/>
        <end position="191"/>
    </location>
</feature>
<dbReference type="OrthoDB" id="1734412at2759"/>